<sequence length="173" mass="18419">MTLEEFDALAAADAEAALLACCASRRWAAEVAGGRPFGDPGRLRSAASAALDGLEWADVEEALAAHPRIGERAAGAGREASWSRREQSGMDAAGREVREALAEGNRRYEERFDHVFLICATGLGAAEMLAALEERLGNDAAAERVIVRRELGRIMRLRLDELLDGAAARGTGG</sequence>
<keyword evidence="5" id="KW-0210">Decarboxylase</keyword>
<evidence type="ECO:0000256" key="7">
    <source>
        <dbReference type="SAM" id="MobiDB-lite"/>
    </source>
</evidence>
<organism evidence="9 10">
    <name type="scientific">Actinomadura rugatobispora</name>
    <dbReference type="NCBI Taxonomy" id="1994"/>
    <lineage>
        <taxon>Bacteria</taxon>
        <taxon>Bacillati</taxon>
        <taxon>Actinomycetota</taxon>
        <taxon>Actinomycetes</taxon>
        <taxon>Streptosporangiales</taxon>
        <taxon>Thermomonosporaceae</taxon>
        <taxon>Actinomadura</taxon>
    </lineage>
</organism>
<dbReference type="Pfam" id="PF09349">
    <property type="entry name" value="OHCU_decarbox"/>
    <property type="match status" value="1"/>
</dbReference>
<accession>A0ABW1A111</accession>
<dbReference type="PANTHER" id="PTHR43466:SF1">
    <property type="entry name" value="2-OXO-4-HYDROXY-4-CARBOXY-5-UREIDOIMIDAZOLINE DECARBOXYLASE-RELATED"/>
    <property type="match status" value="1"/>
</dbReference>
<feature type="region of interest" description="Disordered" evidence="7">
    <location>
        <begin position="74"/>
        <end position="94"/>
    </location>
</feature>
<dbReference type="InterPro" id="IPR017595">
    <property type="entry name" value="OHCU_decarboxylase-2"/>
</dbReference>
<feature type="compositionally biased region" description="Basic and acidic residues" evidence="7">
    <location>
        <begin position="81"/>
        <end position="94"/>
    </location>
</feature>
<dbReference type="EMBL" id="JBHSON010000017">
    <property type="protein sequence ID" value="MFC5746880.1"/>
    <property type="molecule type" value="Genomic_DNA"/>
</dbReference>
<dbReference type="Proteomes" id="UP001596074">
    <property type="component" value="Unassembled WGS sequence"/>
</dbReference>
<feature type="domain" description="Oxo-4-hydroxy-4-carboxy-5-ureidoimidazoline decarboxylase" evidence="8">
    <location>
        <begin position="8"/>
        <end position="160"/>
    </location>
</feature>
<comment type="pathway">
    <text evidence="2">Purine metabolism; urate degradation; (S)-allantoin from urate: step 3/3.</text>
</comment>
<dbReference type="PANTHER" id="PTHR43466">
    <property type="entry name" value="2-OXO-4-HYDROXY-4-CARBOXY-5-UREIDOIMIDAZOLINE DECARBOXYLASE-RELATED"/>
    <property type="match status" value="1"/>
</dbReference>
<dbReference type="RefSeq" id="WP_378282497.1">
    <property type="nucleotide sequence ID" value="NZ_JBHSON010000017.1"/>
</dbReference>
<dbReference type="EC" id="4.1.1.97" evidence="3"/>
<keyword evidence="10" id="KW-1185">Reference proteome</keyword>
<gene>
    <name evidence="9" type="primary">uraD</name>
    <name evidence="9" type="ORF">ACFPZN_14735</name>
</gene>
<evidence type="ECO:0000313" key="10">
    <source>
        <dbReference type="Proteomes" id="UP001596074"/>
    </source>
</evidence>
<protein>
    <recommendedName>
        <fullName evidence="3">2-oxo-4-hydroxy-4-carboxy-5-ureidoimidazoline decarboxylase</fullName>
        <ecNumber evidence="3">4.1.1.97</ecNumber>
    </recommendedName>
</protein>
<keyword evidence="6 9" id="KW-0456">Lyase</keyword>
<evidence type="ECO:0000256" key="6">
    <source>
        <dbReference type="ARBA" id="ARBA00023239"/>
    </source>
</evidence>
<evidence type="ECO:0000259" key="8">
    <source>
        <dbReference type="Pfam" id="PF09349"/>
    </source>
</evidence>
<dbReference type="GO" id="GO:0051997">
    <property type="term" value="F:2-oxo-4-hydroxy-4-carboxy-5-ureidoimidazoline decarboxylase activity"/>
    <property type="evidence" value="ECO:0007669"/>
    <property type="project" value="UniProtKB-EC"/>
</dbReference>
<evidence type="ECO:0000256" key="2">
    <source>
        <dbReference type="ARBA" id="ARBA00004754"/>
    </source>
</evidence>
<dbReference type="SUPFAM" id="SSF158694">
    <property type="entry name" value="UraD-Like"/>
    <property type="match status" value="1"/>
</dbReference>
<evidence type="ECO:0000256" key="3">
    <source>
        <dbReference type="ARBA" id="ARBA00012257"/>
    </source>
</evidence>
<dbReference type="InterPro" id="IPR036778">
    <property type="entry name" value="OHCU_decarboxylase_sf"/>
</dbReference>
<evidence type="ECO:0000256" key="5">
    <source>
        <dbReference type="ARBA" id="ARBA00022793"/>
    </source>
</evidence>
<keyword evidence="4" id="KW-0659">Purine metabolism</keyword>
<dbReference type="Gene3D" id="1.10.3330.10">
    <property type="entry name" value="Oxo-4-hydroxy-4-carboxy-5-ureidoimidazoline decarboxylase"/>
    <property type="match status" value="1"/>
</dbReference>
<evidence type="ECO:0000313" key="9">
    <source>
        <dbReference type="EMBL" id="MFC5746880.1"/>
    </source>
</evidence>
<comment type="caution">
    <text evidence="9">The sequence shown here is derived from an EMBL/GenBank/DDBJ whole genome shotgun (WGS) entry which is preliminary data.</text>
</comment>
<evidence type="ECO:0000256" key="1">
    <source>
        <dbReference type="ARBA" id="ARBA00001163"/>
    </source>
</evidence>
<dbReference type="NCBIfam" id="TIGR03180">
    <property type="entry name" value="UraD_2"/>
    <property type="match status" value="1"/>
</dbReference>
<evidence type="ECO:0000256" key="4">
    <source>
        <dbReference type="ARBA" id="ARBA00022631"/>
    </source>
</evidence>
<comment type="catalytic activity">
    <reaction evidence="1">
        <text>5-hydroxy-2-oxo-4-ureido-2,5-dihydro-1H-imidazole-5-carboxylate + H(+) = (S)-allantoin + CO2</text>
        <dbReference type="Rhea" id="RHEA:26301"/>
        <dbReference type="ChEBI" id="CHEBI:15378"/>
        <dbReference type="ChEBI" id="CHEBI:15678"/>
        <dbReference type="ChEBI" id="CHEBI:16526"/>
        <dbReference type="ChEBI" id="CHEBI:58639"/>
        <dbReference type="EC" id="4.1.1.97"/>
    </reaction>
</comment>
<dbReference type="NCBIfam" id="NF010372">
    <property type="entry name" value="PRK13798.1"/>
    <property type="match status" value="1"/>
</dbReference>
<reference evidence="10" key="1">
    <citation type="journal article" date="2019" name="Int. J. Syst. Evol. Microbiol.">
        <title>The Global Catalogue of Microorganisms (GCM) 10K type strain sequencing project: providing services to taxonomists for standard genome sequencing and annotation.</title>
        <authorList>
            <consortium name="The Broad Institute Genomics Platform"/>
            <consortium name="The Broad Institute Genome Sequencing Center for Infectious Disease"/>
            <person name="Wu L."/>
            <person name="Ma J."/>
        </authorList>
    </citation>
    <scope>NUCLEOTIDE SEQUENCE [LARGE SCALE GENOMIC DNA]</scope>
    <source>
        <strain evidence="10">KCTC 42087</strain>
    </source>
</reference>
<name>A0ABW1A111_9ACTN</name>
<dbReference type="InterPro" id="IPR018020">
    <property type="entry name" value="OHCU_decarboxylase"/>
</dbReference>
<proteinExistence type="predicted"/>